<keyword evidence="5 8" id="KW-0812">Transmembrane</keyword>
<feature type="transmembrane region" description="Helical" evidence="8">
    <location>
        <begin position="337"/>
        <end position="354"/>
    </location>
</feature>
<keyword evidence="7 8" id="KW-0472">Membrane</keyword>
<organism evidence="10 11">
    <name type="scientific">Candidatus Curtissbacteria bacterium RIFCSPHIGHO2_01_FULL_40_12</name>
    <dbReference type="NCBI Taxonomy" id="1797710"/>
    <lineage>
        <taxon>Bacteria</taxon>
        <taxon>Candidatus Curtissiibacteriota</taxon>
    </lineage>
</organism>
<evidence type="ECO:0000256" key="7">
    <source>
        <dbReference type="ARBA" id="ARBA00023136"/>
    </source>
</evidence>
<feature type="transmembrane region" description="Helical" evidence="8">
    <location>
        <begin position="86"/>
        <end position="106"/>
    </location>
</feature>
<dbReference type="InterPro" id="IPR038731">
    <property type="entry name" value="RgtA/B/C-like"/>
</dbReference>
<feature type="transmembrane region" description="Helical" evidence="8">
    <location>
        <begin position="149"/>
        <end position="166"/>
    </location>
</feature>
<comment type="caution">
    <text evidence="10">The sequence shown here is derived from an EMBL/GenBank/DDBJ whole genome shotgun (WGS) entry which is preliminary data.</text>
</comment>
<keyword evidence="4" id="KW-0808">Transferase</keyword>
<evidence type="ECO:0000256" key="1">
    <source>
        <dbReference type="ARBA" id="ARBA00004651"/>
    </source>
</evidence>
<dbReference type="InterPro" id="IPR050297">
    <property type="entry name" value="LipidA_mod_glycosyltrf_83"/>
</dbReference>
<dbReference type="PANTHER" id="PTHR33908:SF3">
    <property type="entry name" value="UNDECAPRENYL PHOSPHATE-ALPHA-4-AMINO-4-DEOXY-L-ARABINOSE ARABINOSYL TRANSFERASE"/>
    <property type="match status" value="1"/>
</dbReference>
<protein>
    <recommendedName>
        <fullName evidence="9">Glycosyltransferase RgtA/B/C/D-like domain-containing protein</fullName>
    </recommendedName>
</protein>
<feature type="transmembrane region" description="Helical" evidence="8">
    <location>
        <begin position="178"/>
        <end position="202"/>
    </location>
</feature>
<proteinExistence type="predicted"/>
<reference evidence="10 11" key="1">
    <citation type="journal article" date="2016" name="Nat. Commun.">
        <title>Thousands of microbial genomes shed light on interconnected biogeochemical processes in an aquifer system.</title>
        <authorList>
            <person name="Anantharaman K."/>
            <person name="Brown C.T."/>
            <person name="Hug L.A."/>
            <person name="Sharon I."/>
            <person name="Castelle C.J."/>
            <person name="Probst A.J."/>
            <person name="Thomas B.C."/>
            <person name="Singh A."/>
            <person name="Wilkins M.J."/>
            <person name="Karaoz U."/>
            <person name="Brodie E.L."/>
            <person name="Williams K.H."/>
            <person name="Hubbard S.S."/>
            <person name="Banfield J.F."/>
        </authorList>
    </citation>
    <scope>NUCLEOTIDE SEQUENCE [LARGE SCALE GENOMIC DNA]</scope>
</reference>
<name>A0A1F5GA41_9BACT</name>
<dbReference type="EMBL" id="MFAY01000029">
    <property type="protein sequence ID" value="OGD88716.1"/>
    <property type="molecule type" value="Genomic_DNA"/>
</dbReference>
<feature type="transmembrane region" description="Helical" evidence="8">
    <location>
        <begin position="360"/>
        <end position="379"/>
    </location>
</feature>
<dbReference type="GO" id="GO:0016763">
    <property type="term" value="F:pentosyltransferase activity"/>
    <property type="evidence" value="ECO:0007669"/>
    <property type="project" value="TreeGrafter"/>
</dbReference>
<accession>A0A1F5GA41</accession>
<feature type="domain" description="Glycosyltransferase RgtA/B/C/D-like" evidence="9">
    <location>
        <begin position="68"/>
        <end position="229"/>
    </location>
</feature>
<evidence type="ECO:0000256" key="4">
    <source>
        <dbReference type="ARBA" id="ARBA00022679"/>
    </source>
</evidence>
<dbReference type="GO" id="GO:0005886">
    <property type="term" value="C:plasma membrane"/>
    <property type="evidence" value="ECO:0007669"/>
    <property type="project" value="UniProtKB-SubCell"/>
</dbReference>
<evidence type="ECO:0000256" key="6">
    <source>
        <dbReference type="ARBA" id="ARBA00022989"/>
    </source>
</evidence>
<dbReference type="PANTHER" id="PTHR33908">
    <property type="entry name" value="MANNOSYLTRANSFERASE YKCB-RELATED"/>
    <property type="match status" value="1"/>
</dbReference>
<dbReference type="Proteomes" id="UP000178577">
    <property type="component" value="Unassembled WGS sequence"/>
</dbReference>
<evidence type="ECO:0000313" key="10">
    <source>
        <dbReference type="EMBL" id="OGD88716.1"/>
    </source>
</evidence>
<feature type="transmembrane region" description="Helical" evidence="8">
    <location>
        <begin position="214"/>
        <end position="234"/>
    </location>
</feature>
<feature type="transmembrane region" description="Helical" evidence="8">
    <location>
        <begin position="310"/>
        <end position="330"/>
    </location>
</feature>
<dbReference type="AlphaFoldDB" id="A0A1F5GA41"/>
<keyword evidence="6 8" id="KW-1133">Transmembrane helix</keyword>
<keyword evidence="2" id="KW-1003">Cell membrane</keyword>
<evidence type="ECO:0000256" key="3">
    <source>
        <dbReference type="ARBA" id="ARBA00022676"/>
    </source>
</evidence>
<evidence type="ECO:0000256" key="5">
    <source>
        <dbReference type="ARBA" id="ARBA00022692"/>
    </source>
</evidence>
<dbReference type="Pfam" id="PF13231">
    <property type="entry name" value="PMT_2"/>
    <property type="match status" value="1"/>
</dbReference>
<evidence type="ECO:0000313" key="11">
    <source>
        <dbReference type="Proteomes" id="UP000178577"/>
    </source>
</evidence>
<keyword evidence="3" id="KW-0328">Glycosyltransferase</keyword>
<sequence length="544" mass="62528">MNQKLIFLLVLTLALVLRFYKLGSYPVSLSWDEVAIGYNAYSIAKTGTDEYGAKWPILFKSFNDYKLPGYVYLDSFFVKIFGLSEFSVRAPSALFGVIAVFLVYFLTKEIFLKMGNRLDTFSLLPPIVTTLLSISPWHLQLSRAAFESNTSLTIVLGGLLLLFLGMRNKLAATLSIPTLALSIYFYYSPRVFVPLIVIFFLIIFKSEIARSFKYYLYGLVLSILILIPITIQILSPQGLKRVREVSIFEDKSLVVEYVEARAKTDNLLSVIFLNRRIPIVFETLSNYFSHFSFDFLFFGSDPNPRHRTSFHGSLYLFEIPLLIMGFWYLARKVPRSTKYFLIVWLLIAPIPAALSRETPHGLRSLLLLPPLLILVSLGASEAVKRWGRIKLVFGTVILVFFVNYLYSYYLLYPQKDSLPWAYGYKEMFKEVLGLESNFDRVIVTGSYWKPYIFYLFYNKIDPRFYQFQGSQQSIGKYRFGIAGWDSGGKDLDETSIDSLKSGKTLLVISPGEFQNIDTKERFKKLSTVSDYSGKQDVFLIGEWR</sequence>
<gene>
    <name evidence="10" type="ORF">A2693_04615</name>
</gene>
<dbReference type="GO" id="GO:0009103">
    <property type="term" value="P:lipopolysaccharide biosynthetic process"/>
    <property type="evidence" value="ECO:0007669"/>
    <property type="project" value="UniProtKB-ARBA"/>
</dbReference>
<evidence type="ECO:0000256" key="8">
    <source>
        <dbReference type="SAM" id="Phobius"/>
    </source>
</evidence>
<evidence type="ECO:0000256" key="2">
    <source>
        <dbReference type="ARBA" id="ARBA00022475"/>
    </source>
</evidence>
<feature type="transmembrane region" description="Helical" evidence="8">
    <location>
        <begin position="391"/>
        <end position="411"/>
    </location>
</feature>
<comment type="subcellular location">
    <subcellularLocation>
        <location evidence="1">Cell membrane</location>
        <topology evidence="1">Multi-pass membrane protein</topology>
    </subcellularLocation>
</comment>
<evidence type="ECO:0000259" key="9">
    <source>
        <dbReference type="Pfam" id="PF13231"/>
    </source>
</evidence>
<dbReference type="GO" id="GO:0010041">
    <property type="term" value="P:response to iron(III) ion"/>
    <property type="evidence" value="ECO:0007669"/>
    <property type="project" value="TreeGrafter"/>
</dbReference>